<comment type="caution">
    <text evidence="3">The sequence shown here is derived from an EMBL/GenBank/DDBJ whole genome shotgun (WGS) entry which is preliminary data.</text>
</comment>
<evidence type="ECO:0000256" key="1">
    <source>
        <dbReference type="ARBA" id="ARBA00008769"/>
    </source>
</evidence>
<dbReference type="Proteomes" id="UP000231632">
    <property type="component" value="Unassembled WGS sequence"/>
</dbReference>
<dbReference type="EMBL" id="BDFD01000008">
    <property type="protein sequence ID" value="GAV20229.1"/>
    <property type="molecule type" value="Genomic_DNA"/>
</dbReference>
<reference evidence="3 4" key="1">
    <citation type="journal article" date="2017" name="Arch. Microbiol.">
        <title>Mariprofundus micogutta sp. nov., a novel iron-oxidizing zetaproteobacterium isolated from a deep-sea hydrothermal field at the Bayonnaise knoll of the Izu-Ogasawara arc, and a description of Mariprofundales ord. nov. and Zetaproteobacteria classis nov.</title>
        <authorList>
            <person name="Makita H."/>
            <person name="Tanaka E."/>
            <person name="Mitsunobu S."/>
            <person name="Miyazaki M."/>
            <person name="Nunoura T."/>
            <person name="Uematsu K."/>
            <person name="Takaki Y."/>
            <person name="Nishi S."/>
            <person name="Shimamura S."/>
            <person name="Takai K."/>
        </authorList>
    </citation>
    <scope>NUCLEOTIDE SEQUENCE [LARGE SCALE GENOMIC DNA]</scope>
    <source>
        <strain evidence="3 4">ET2</strain>
    </source>
</reference>
<dbReference type="GO" id="GO:0008643">
    <property type="term" value="P:carbohydrate transport"/>
    <property type="evidence" value="ECO:0007669"/>
    <property type="project" value="InterPro"/>
</dbReference>
<dbReference type="Gene3D" id="2.40.160.180">
    <property type="entry name" value="Carbohydrate-selective porin OprB"/>
    <property type="match status" value="1"/>
</dbReference>
<dbReference type="GO" id="GO:0015288">
    <property type="term" value="F:porin activity"/>
    <property type="evidence" value="ECO:0007669"/>
    <property type="project" value="InterPro"/>
</dbReference>
<dbReference type="InterPro" id="IPR038673">
    <property type="entry name" value="OprB_sf"/>
</dbReference>
<feature type="signal peptide" evidence="2">
    <location>
        <begin position="1"/>
        <end position="23"/>
    </location>
</feature>
<dbReference type="RefSeq" id="WP_072659552.1">
    <property type="nucleotide sequence ID" value="NZ_BDFD01000008.1"/>
</dbReference>
<proteinExistence type="inferred from homology"/>
<comment type="similarity">
    <text evidence="1 2">Belongs to the OprB family.</text>
</comment>
<evidence type="ECO:0000256" key="2">
    <source>
        <dbReference type="RuleBase" id="RU363072"/>
    </source>
</evidence>
<dbReference type="Pfam" id="PF04966">
    <property type="entry name" value="OprB"/>
    <property type="match status" value="1"/>
</dbReference>
<organism evidence="3 4">
    <name type="scientific">Mariprofundus micogutta</name>
    <dbReference type="NCBI Taxonomy" id="1921010"/>
    <lineage>
        <taxon>Bacteria</taxon>
        <taxon>Pseudomonadati</taxon>
        <taxon>Pseudomonadota</taxon>
        <taxon>Candidatius Mariprofundia</taxon>
        <taxon>Mariprofundales</taxon>
        <taxon>Mariprofundaceae</taxon>
        <taxon>Mariprofundus</taxon>
    </lineage>
</organism>
<sequence>MNNRTKGALLAATLLVGSHSSGAGGLGDDGITVELGFTGVAQQISKRNADINKPFTGSLDLVIDADLGFGTLHLYGEGATTADISASSLLSGSNLDAGTAATPNGQGRFQLSEISFGTDIGDVNLNVGVMDLTAFADATSTANDEGVQFLAGVLVNNPTIAFPDYTPALVLNYGEEDATQFTILTANAYGLGDNPNGNYAQLFKFNKTPTGERKGLFTLAELRLPISQGSALLTAGGWHSSMEAARFDATGNDTSAFGAYANLDSMAGNTAWSLRLGFNNAKTDITGGVNSFASLSAEHAINEQHAFGAGLAYSGLLNAYKTSLAPNSGANTTVAEVHYRWQITDEIAISPDIQYHHNANNLATGAPTEVFGNVWAYGLRVQFGTSHQMAHRQ</sequence>
<keyword evidence="4" id="KW-1185">Reference proteome</keyword>
<feature type="chain" id="PRO_5011829188" evidence="2">
    <location>
        <begin position="24"/>
        <end position="393"/>
    </location>
</feature>
<evidence type="ECO:0000313" key="4">
    <source>
        <dbReference type="Proteomes" id="UP000231632"/>
    </source>
</evidence>
<dbReference type="GO" id="GO:0016020">
    <property type="term" value="C:membrane"/>
    <property type="evidence" value="ECO:0007669"/>
    <property type="project" value="InterPro"/>
</dbReference>
<protein>
    <submittedName>
        <fullName evidence="3">Carbohydrate-selective porin, OprB family</fullName>
    </submittedName>
</protein>
<evidence type="ECO:0000313" key="3">
    <source>
        <dbReference type="EMBL" id="GAV20229.1"/>
    </source>
</evidence>
<keyword evidence="2" id="KW-0732">Signal</keyword>
<dbReference type="InterPro" id="IPR007049">
    <property type="entry name" value="Carb-sel_porin_OprB"/>
</dbReference>
<name>A0A1L8CN27_9PROT</name>
<gene>
    <name evidence="3" type="ORF">MMIC_P1193</name>
</gene>
<dbReference type="AlphaFoldDB" id="A0A1L8CN27"/>
<dbReference type="STRING" id="1921010.MMIC_P1193"/>
<accession>A0A1L8CN27</accession>